<proteinExistence type="predicted"/>
<keyword evidence="3" id="KW-1185">Reference proteome</keyword>
<evidence type="ECO:0000313" key="2">
    <source>
        <dbReference type="EMBL" id="CAG9138171.1"/>
    </source>
</evidence>
<organism evidence="2 3">
    <name type="scientific">Plutella xylostella</name>
    <name type="common">Diamondback moth</name>
    <name type="synonym">Plutella maculipennis</name>
    <dbReference type="NCBI Taxonomy" id="51655"/>
    <lineage>
        <taxon>Eukaryota</taxon>
        <taxon>Metazoa</taxon>
        <taxon>Ecdysozoa</taxon>
        <taxon>Arthropoda</taxon>
        <taxon>Hexapoda</taxon>
        <taxon>Insecta</taxon>
        <taxon>Pterygota</taxon>
        <taxon>Neoptera</taxon>
        <taxon>Endopterygota</taxon>
        <taxon>Lepidoptera</taxon>
        <taxon>Glossata</taxon>
        <taxon>Ditrysia</taxon>
        <taxon>Yponomeutoidea</taxon>
        <taxon>Plutellidae</taxon>
        <taxon>Plutella</taxon>
    </lineage>
</organism>
<accession>A0A8S4GE84</accession>
<feature type="compositionally biased region" description="Polar residues" evidence="1">
    <location>
        <begin position="124"/>
        <end position="134"/>
    </location>
</feature>
<comment type="caution">
    <text evidence="2">The sequence shown here is derived from an EMBL/GenBank/DDBJ whole genome shotgun (WGS) entry which is preliminary data.</text>
</comment>
<dbReference type="Proteomes" id="UP000653454">
    <property type="component" value="Unassembled WGS sequence"/>
</dbReference>
<feature type="compositionally biased region" description="Basic and acidic residues" evidence="1">
    <location>
        <begin position="135"/>
        <end position="146"/>
    </location>
</feature>
<protein>
    <submittedName>
        <fullName evidence="2">(diamondback moth) hypothetical protein</fullName>
    </submittedName>
</protein>
<evidence type="ECO:0000256" key="1">
    <source>
        <dbReference type="SAM" id="MobiDB-lite"/>
    </source>
</evidence>
<reference evidence="2" key="1">
    <citation type="submission" date="2020-11" db="EMBL/GenBank/DDBJ databases">
        <authorList>
            <person name="Whiteford S."/>
        </authorList>
    </citation>
    <scope>NUCLEOTIDE SEQUENCE</scope>
</reference>
<evidence type="ECO:0000313" key="3">
    <source>
        <dbReference type="Proteomes" id="UP000653454"/>
    </source>
</evidence>
<gene>
    <name evidence="2" type="ORF">PLXY2_LOCUS16425</name>
</gene>
<dbReference type="AlphaFoldDB" id="A0A8S4GE84"/>
<dbReference type="EMBL" id="CAJHNJ030000505">
    <property type="protein sequence ID" value="CAG9138171.1"/>
    <property type="molecule type" value="Genomic_DNA"/>
</dbReference>
<dbReference type="PRINTS" id="PR00021">
    <property type="entry name" value="PRORICH"/>
</dbReference>
<sequence>MPTDTCGTGHRQTMHFNTAPGYGDIKRDDPNNPTKEEYPGVKCDLGKQVIKLRIGRTVEWAGRKSKLEYQFMTPVATSEGVSKVDARSAQCDPTYCRPCCELQLHRDPAEEESIERHRRVMEPSSHSQQNSATSEPKKHPVSKPHEFLNTLSKTSIQSSISEDRYHLYDQLTSKASYGLFGGTVTVMYGTLLDSANNYLCNSSTQATALINKCLQVPCNFNSINRRHINTALLPQQNYSATESVTYVVENCKKGNLFRKLEKKKSKGKDPCLCQKKGKVEPISPMQAKCIIPEDEKQAKAVASTCLCSQKPSKNYGLVGVCQHTTKEEKVSKVGCACPQDEAKKSASPQSCLKKPTDNSDKAENYVEIKEDMEVGFVDEEKNKKKRIKCNGTCLKKLFSNKKRSKYATQTETGSSASTNTCNKKPLHLKPITKPCPEDCLRLAAKSHPTEKDTDSSEVDATVSYIRIGPNKECPAYASPCPPPCVARPICKPQCFVLTNEEAKTPLKTSNINNCRRGVFEIVVRRLTGAPLAKNELMLEWSPPPVKAPCKLPGCKVPPRCPPMPCVSRVSRPQSSCKKPCPRPSCGRSCAKPPCAQPCFQKKPCRGPRTRKTYIVKARSQGGGGCPPPPCPRVCVEPCSSSPCMRPCPVGRGRLRRCKSLPRPRPRRPLISPCRNRVTCPLLKCCGAGACSHKACKTKKFFKSQCLPPCPTPCYPACPAPCPPC</sequence>
<name>A0A8S4GE84_PLUXY</name>
<feature type="region of interest" description="Disordered" evidence="1">
    <location>
        <begin position="110"/>
        <end position="148"/>
    </location>
</feature>